<organism evidence="1 2">
    <name type="scientific">candidate division WOR-3 bacterium</name>
    <dbReference type="NCBI Taxonomy" id="2052148"/>
    <lineage>
        <taxon>Bacteria</taxon>
        <taxon>Bacteria division WOR-3</taxon>
    </lineage>
</organism>
<gene>
    <name evidence="1" type="ORF">FJY68_13770</name>
</gene>
<comment type="caution">
    <text evidence="1">The sequence shown here is derived from an EMBL/GenBank/DDBJ whole genome shotgun (WGS) entry which is preliminary data.</text>
</comment>
<proteinExistence type="predicted"/>
<sequence>MPVLLLGGADQGDALPALHVGTEGLESGFDRGEQNDPHRDTAGRVAALAGATPWNLAVDANLTFNQNAHTTNWGGGSTGLLAYAANSNMLAEKRLGSKVNTRNALQLAFGQTSTQDDSGSWGAPVKSTDEINFESVLRLTLGFVVDPYASAQVQSQFWDKGDTVADPFLNPLNLNEALGVARQIVKREKTELVSRLGFGLKQRLDERTSNQLSNTAA</sequence>
<accession>A0A938BVB6</accession>
<dbReference type="EMBL" id="VGIR01000163">
    <property type="protein sequence ID" value="MBM3332893.1"/>
    <property type="molecule type" value="Genomic_DNA"/>
</dbReference>
<evidence type="ECO:0000313" key="1">
    <source>
        <dbReference type="EMBL" id="MBM3332893.1"/>
    </source>
</evidence>
<dbReference type="AlphaFoldDB" id="A0A938BVB6"/>
<reference evidence="1" key="1">
    <citation type="submission" date="2019-03" db="EMBL/GenBank/DDBJ databases">
        <title>Lake Tanganyika Metagenome-Assembled Genomes (MAGs).</title>
        <authorList>
            <person name="Tran P."/>
        </authorList>
    </citation>
    <scope>NUCLEOTIDE SEQUENCE</scope>
    <source>
        <strain evidence="1">K_DeepCast_150m_m2_040</strain>
    </source>
</reference>
<dbReference type="InterPro" id="IPR021428">
    <property type="entry name" value="DUF3078"/>
</dbReference>
<protein>
    <submittedName>
        <fullName evidence="1">DUF3078 domain-containing protein</fullName>
    </submittedName>
</protein>
<evidence type="ECO:0000313" key="2">
    <source>
        <dbReference type="Proteomes" id="UP000779900"/>
    </source>
</evidence>
<name>A0A938BVB6_UNCW3</name>
<dbReference type="Pfam" id="PF11276">
    <property type="entry name" value="DUF3078"/>
    <property type="match status" value="1"/>
</dbReference>
<dbReference type="Proteomes" id="UP000779900">
    <property type="component" value="Unassembled WGS sequence"/>
</dbReference>